<protein>
    <submittedName>
        <fullName evidence="2">Uncharacterized protein</fullName>
    </submittedName>
</protein>
<evidence type="ECO:0000313" key="3">
    <source>
        <dbReference type="Proteomes" id="UP000326924"/>
    </source>
</evidence>
<sequence>MATPPITPDVVARRTRARTTTTTKGNVAKAASPSKVGKSVKGKAAVTKPKASATSEAGIPTPDETPEATELDDDPKPSRTRGKKKAVAAAKGAVSKAAAPTKVTKKAFEPKPKAKAVEKIDKKAEESVETEAEESVETEAETSADEEEEEEETPPPIIKNIKTKTRRPRLTVQIYRYVYVPEPNAPNPKVLDGDFVLLPPDVDVPGDAIELEMRIPGGVYVREWMWPKAVRLFDASADVDEDEEGEEDDGDEDDE</sequence>
<feature type="region of interest" description="Disordered" evidence="1">
    <location>
        <begin position="234"/>
        <end position="255"/>
    </location>
</feature>
<feature type="compositionally biased region" description="Acidic residues" evidence="1">
    <location>
        <begin position="127"/>
        <end position="153"/>
    </location>
</feature>
<evidence type="ECO:0000256" key="1">
    <source>
        <dbReference type="SAM" id="MobiDB-lite"/>
    </source>
</evidence>
<feature type="region of interest" description="Disordered" evidence="1">
    <location>
        <begin position="1"/>
        <end position="164"/>
    </location>
</feature>
<dbReference type="EMBL" id="VXIS01000292">
    <property type="protein sequence ID" value="KAA8895045.1"/>
    <property type="molecule type" value="Genomic_DNA"/>
</dbReference>
<feature type="compositionally biased region" description="Acidic residues" evidence="1">
    <location>
        <begin position="237"/>
        <end position="255"/>
    </location>
</feature>
<evidence type="ECO:0000313" key="2">
    <source>
        <dbReference type="EMBL" id="KAA8895045.1"/>
    </source>
</evidence>
<accession>A0A5J5EH61</accession>
<feature type="compositionally biased region" description="Low complexity" evidence="1">
    <location>
        <begin position="87"/>
        <end position="102"/>
    </location>
</feature>
<feature type="compositionally biased region" description="Low complexity" evidence="1">
    <location>
        <begin position="18"/>
        <end position="46"/>
    </location>
</feature>
<name>A0A5J5EH61_9PEZI</name>
<dbReference type="InParanoid" id="A0A5J5EH61"/>
<feature type="compositionally biased region" description="Basic and acidic residues" evidence="1">
    <location>
        <begin position="106"/>
        <end position="126"/>
    </location>
</feature>
<comment type="caution">
    <text evidence="2">The sequence shown here is derived from an EMBL/GenBank/DDBJ whole genome shotgun (WGS) entry which is preliminary data.</text>
</comment>
<gene>
    <name evidence="2" type="ORF">FN846DRAFT_971488</name>
</gene>
<organism evidence="2 3">
    <name type="scientific">Sphaerosporella brunnea</name>
    <dbReference type="NCBI Taxonomy" id="1250544"/>
    <lineage>
        <taxon>Eukaryota</taxon>
        <taxon>Fungi</taxon>
        <taxon>Dikarya</taxon>
        <taxon>Ascomycota</taxon>
        <taxon>Pezizomycotina</taxon>
        <taxon>Pezizomycetes</taxon>
        <taxon>Pezizales</taxon>
        <taxon>Pyronemataceae</taxon>
        <taxon>Sphaerosporella</taxon>
    </lineage>
</organism>
<reference evidence="2 3" key="1">
    <citation type="submission" date="2019-09" db="EMBL/GenBank/DDBJ databases">
        <title>Draft genome of the ectomycorrhizal ascomycete Sphaerosporella brunnea.</title>
        <authorList>
            <consortium name="DOE Joint Genome Institute"/>
            <person name="Benucci G.M."/>
            <person name="Marozzi G."/>
            <person name="Antonielli L."/>
            <person name="Sanchez S."/>
            <person name="Marco P."/>
            <person name="Wang X."/>
            <person name="Falini L.B."/>
            <person name="Barry K."/>
            <person name="Haridas S."/>
            <person name="Lipzen A."/>
            <person name="Labutti K."/>
            <person name="Grigoriev I.V."/>
            <person name="Murat C."/>
            <person name="Martin F."/>
            <person name="Albertini E."/>
            <person name="Donnini D."/>
            <person name="Bonito G."/>
        </authorList>
    </citation>
    <scope>NUCLEOTIDE SEQUENCE [LARGE SCALE GENOMIC DNA]</scope>
    <source>
        <strain evidence="2 3">Sb_GMNB300</strain>
    </source>
</reference>
<feature type="compositionally biased region" description="Acidic residues" evidence="1">
    <location>
        <begin position="64"/>
        <end position="73"/>
    </location>
</feature>
<proteinExistence type="predicted"/>
<keyword evidence="3" id="KW-1185">Reference proteome</keyword>
<dbReference type="AlphaFoldDB" id="A0A5J5EH61"/>
<dbReference type="Proteomes" id="UP000326924">
    <property type="component" value="Unassembled WGS sequence"/>
</dbReference>